<evidence type="ECO:0000313" key="3">
    <source>
        <dbReference type="Proteomes" id="UP001246372"/>
    </source>
</evidence>
<organism evidence="2 3">
    <name type="scientific">Roseateles aquae</name>
    <dbReference type="NCBI Taxonomy" id="3077235"/>
    <lineage>
        <taxon>Bacteria</taxon>
        <taxon>Pseudomonadati</taxon>
        <taxon>Pseudomonadota</taxon>
        <taxon>Betaproteobacteria</taxon>
        <taxon>Burkholderiales</taxon>
        <taxon>Sphaerotilaceae</taxon>
        <taxon>Roseateles</taxon>
    </lineage>
</organism>
<keyword evidence="1" id="KW-0732">Signal</keyword>
<evidence type="ECO:0008006" key="4">
    <source>
        <dbReference type="Google" id="ProtNLM"/>
    </source>
</evidence>
<evidence type="ECO:0000313" key="2">
    <source>
        <dbReference type="EMBL" id="MDT8997681.1"/>
    </source>
</evidence>
<feature type="signal peptide" evidence="1">
    <location>
        <begin position="1"/>
        <end position="21"/>
    </location>
</feature>
<evidence type="ECO:0000256" key="1">
    <source>
        <dbReference type="SAM" id="SignalP"/>
    </source>
</evidence>
<dbReference type="EMBL" id="JAVXZY010000001">
    <property type="protein sequence ID" value="MDT8997681.1"/>
    <property type="molecule type" value="Genomic_DNA"/>
</dbReference>
<comment type="caution">
    <text evidence="2">The sequence shown here is derived from an EMBL/GenBank/DDBJ whole genome shotgun (WGS) entry which is preliminary data.</text>
</comment>
<accession>A0ABU3P533</accession>
<gene>
    <name evidence="2" type="ORF">RQP53_00165</name>
</gene>
<keyword evidence="3" id="KW-1185">Reference proteome</keyword>
<proteinExistence type="predicted"/>
<sequence>MKFAFRIVQAVKAMFAGLVSALPPGNLIDVSTKVAASAAAPRSRHPPLIVAAKPCRSSAPQSVARQTAHARVLTNTCRAETPASSCPMTTIFGKSKLAGERAALPSDSNNSN</sequence>
<name>A0ABU3P533_9BURK</name>
<feature type="chain" id="PRO_5046353940" description="ESPR domain-containing protein" evidence="1">
    <location>
        <begin position="22"/>
        <end position="112"/>
    </location>
</feature>
<reference evidence="2" key="1">
    <citation type="submission" date="2023-09" db="EMBL/GenBank/DDBJ databases">
        <title>Paucibacter sp. APW11 Genome sequencing and assembly.</title>
        <authorList>
            <person name="Kim I."/>
        </authorList>
    </citation>
    <scope>NUCLEOTIDE SEQUENCE</scope>
    <source>
        <strain evidence="2">APW11</strain>
    </source>
</reference>
<protein>
    <recommendedName>
        <fullName evidence="4">ESPR domain-containing protein</fullName>
    </recommendedName>
</protein>
<dbReference type="Proteomes" id="UP001246372">
    <property type="component" value="Unassembled WGS sequence"/>
</dbReference>